<dbReference type="EMBL" id="JAKROA010000002">
    <property type="protein sequence ID" value="KAL5110610.1"/>
    <property type="molecule type" value="Genomic_DNA"/>
</dbReference>
<evidence type="ECO:0000256" key="6">
    <source>
        <dbReference type="ARBA" id="ARBA00022448"/>
    </source>
</evidence>
<feature type="region of interest" description="Disordered" evidence="10">
    <location>
        <begin position="25"/>
        <end position="58"/>
    </location>
</feature>
<protein>
    <recommendedName>
        <fullName evidence="5">Snurportin-1</fullName>
    </recommendedName>
</protein>
<keyword evidence="13" id="KW-1185">Reference proteome</keyword>
<evidence type="ECO:0000256" key="1">
    <source>
        <dbReference type="ARBA" id="ARBA00003975"/>
    </source>
</evidence>
<keyword evidence="9" id="KW-0539">Nucleus</keyword>
<name>A0ABR4QLT3_9CEST</name>
<evidence type="ECO:0000259" key="11">
    <source>
        <dbReference type="Pfam" id="PF21974"/>
    </source>
</evidence>
<sequence>MKYRTVQERRWRAELANCRRRKKRRAKFDERRELPNSEYKQCSQRSGRPESGSQKRQWEKQQSHLMLAEWFLFMPPNFETDYLFKLCPKGRHVYITAAKGQTNVYSRTGLCLATMLTRLPGGGLGQSSSQMHRYETTLDCIMLGVPSATMTHEADRSVTDAQVPLPNGNIIFMVLDLVCFKSTSYVQLRFHERCEWLESFHREQIEAYEPNDLARFEVVPAYSCDSDTLRAVFSSPPPFELDGVLFYHSDVSYRRGSTPLVGWLKPYMLPEWFPSVSFHPAYLSEMAPDYKDYLSDIQRYKEATQIYSASFRNRKGKNITTTEDVEMTSHS</sequence>
<dbReference type="PANTHER" id="PTHR13403:SF6">
    <property type="entry name" value="SNURPORTIN-1"/>
    <property type="match status" value="1"/>
</dbReference>
<evidence type="ECO:0000256" key="10">
    <source>
        <dbReference type="SAM" id="MobiDB-lite"/>
    </source>
</evidence>
<dbReference type="PANTHER" id="PTHR13403">
    <property type="entry name" value="SNURPORTIN1 RNUT1 PROTEIN RNA, U TRANSPORTER 1"/>
    <property type="match status" value="1"/>
</dbReference>
<comment type="similarity">
    <text evidence="4">Belongs to the snurportin family.</text>
</comment>
<dbReference type="Pfam" id="PF21974">
    <property type="entry name" value="SPN1_m3Gcap_bd"/>
    <property type="match status" value="2"/>
</dbReference>
<accession>A0ABR4QLT3</accession>
<evidence type="ECO:0000256" key="3">
    <source>
        <dbReference type="ARBA" id="ARBA00004496"/>
    </source>
</evidence>
<evidence type="ECO:0000256" key="9">
    <source>
        <dbReference type="ARBA" id="ARBA00023242"/>
    </source>
</evidence>
<evidence type="ECO:0000256" key="2">
    <source>
        <dbReference type="ARBA" id="ARBA00004123"/>
    </source>
</evidence>
<dbReference type="InterPro" id="IPR047857">
    <property type="entry name" value="Snurportin1_C"/>
</dbReference>
<gene>
    <name evidence="12" type="ORF">TcWFU_007125</name>
</gene>
<dbReference type="SUPFAM" id="SSF56091">
    <property type="entry name" value="DNA ligase/mRNA capping enzyme, catalytic domain"/>
    <property type="match status" value="1"/>
</dbReference>
<reference evidence="12 13" key="1">
    <citation type="journal article" date="2022" name="Front. Cell. Infect. Microbiol.">
        <title>The Genomes of Two Strains of Taenia crassiceps the Animal Model for the Study of Human Cysticercosis.</title>
        <authorList>
            <person name="Bobes R.J."/>
            <person name="Estrada K."/>
            <person name="Rios-Valencia D.G."/>
            <person name="Calderon-Gallegos A."/>
            <person name="de la Torre P."/>
            <person name="Carrero J.C."/>
            <person name="Sanchez-Flores A."/>
            <person name="Laclette J.P."/>
        </authorList>
    </citation>
    <scope>NUCLEOTIDE SEQUENCE [LARGE SCALE GENOMIC DNA]</scope>
    <source>
        <strain evidence="12">WFUcys</strain>
    </source>
</reference>
<keyword evidence="8" id="KW-0694">RNA-binding</keyword>
<comment type="function">
    <text evidence="1">Functions as an U snRNP-specific nuclear import adapter. Involved in the trimethylguanosine (m3G)-cap-dependent nuclear import of U snRNPs. Binds specifically to the terminal m3G-cap U snRNAs.</text>
</comment>
<evidence type="ECO:0000256" key="7">
    <source>
        <dbReference type="ARBA" id="ARBA00022490"/>
    </source>
</evidence>
<feature type="domain" description="Snurportin-1 m3G cap-binding" evidence="11">
    <location>
        <begin position="65"/>
        <end position="143"/>
    </location>
</feature>
<feature type="compositionally biased region" description="Polar residues" evidence="10">
    <location>
        <begin position="38"/>
        <end position="55"/>
    </location>
</feature>
<evidence type="ECO:0000313" key="13">
    <source>
        <dbReference type="Proteomes" id="UP001651158"/>
    </source>
</evidence>
<evidence type="ECO:0000313" key="12">
    <source>
        <dbReference type="EMBL" id="KAL5110610.1"/>
    </source>
</evidence>
<keyword evidence="6" id="KW-0813">Transport</keyword>
<dbReference type="InterPro" id="IPR017336">
    <property type="entry name" value="Snurportin-1"/>
</dbReference>
<dbReference type="Proteomes" id="UP001651158">
    <property type="component" value="Unassembled WGS sequence"/>
</dbReference>
<feature type="domain" description="Snurportin-1 m3G cap-binding" evidence="11">
    <location>
        <begin position="165"/>
        <end position="266"/>
    </location>
</feature>
<comment type="caution">
    <text evidence="12">The sequence shown here is derived from an EMBL/GenBank/DDBJ whole genome shotgun (WGS) entry which is preliminary data.</text>
</comment>
<organism evidence="12 13">
    <name type="scientific">Taenia crassiceps</name>
    <dbReference type="NCBI Taxonomy" id="6207"/>
    <lineage>
        <taxon>Eukaryota</taxon>
        <taxon>Metazoa</taxon>
        <taxon>Spiralia</taxon>
        <taxon>Lophotrochozoa</taxon>
        <taxon>Platyhelminthes</taxon>
        <taxon>Cestoda</taxon>
        <taxon>Eucestoda</taxon>
        <taxon>Cyclophyllidea</taxon>
        <taxon>Taeniidae</taxon>
        <taxon>Taenia</taxon>
    </lineage>
</organism>
<evidence type="ECO:0000256" key="4">
    <source>
        <dbReference type="ARBA" id="ARBA00007540"/>
    </source>
</evidence>
<dbReference type="Gene3D" id="3.30.470.30">
    <property type="entry name" value="DNA ligase/mRNA capping enzyme"/>
    <property type="match status" value="1"/>
</dbReference>
<comment type="subcellular location">
    <subcellularLocation>
        <location evidence="3">Cytoplasm</location>
    </subcellularLocation>
    <subcellularLocation>
        <location evidence="2">Nucleus</location>
    </subcellularLocation>
</comment>
<proteinExistence type="inferred from homology"/>
<evidence type="ECO:0000256" key="8">
    <source>
        <dbReference type="ARBA" id="ARBA00022884"/>
    </source>
</evidence>
<evidence type="ECO:0000256" key="5">
    <source>
        <dbReference type="ARBA" id="ARBA00016034"/>
    </source>
</evidence>
<keyword evidence="7" id="KW-0963">Cytoplasm</keyword>